<sequence length="148" mass="16677">MRVQSLSSARLPTSYLDPKSVEWQLRRERELIQRAESNLLPDQPPVICLVVRPNEWGQQRQQIGHSETNTGHGLDMVWQVKTSEGPGCVVKRGPKSSDFRRFDQSGREVDFDDSIVSLVLLRYPYNSSTVTSRGGLGWTEASSSAPYV</sequence>
<gene>
    <name evidence="1" type="ORF">ElyMa_006477300</name>
</gene>
<accession>A0AAV4I0M3</accession>
<proteinExistence type="predicted"/>
<dbReference type="EMBL" id="BMAT01013006">
    <property type="protein sequence ID" value="GFS03692.1"/>
    <property type="molecule type" value="Genomic_DNA"/>
</dbReference>
<evidence type="ECO:0000313" key="2">
    <source>
        <dbReference type="Proteomes" id="UP000762676"/>
    </source>
</evidence>
<comment type="caution">
    <text evidence="1">The sequence shown here is derived from an EMBL/GenBank/DDBJ whole genome shotgun (WGS) entry which is preliminary data.</text>
</comment>
<dbReference type="Proteomes" id="UP000762676">
    <property type="component" value="Unassembled WGS sequence"/>
</dbReference>
<evidence type="ECO:0000313" key="1">
    <source>
        <dbReference type="EMBL" id="GFS03692.1"/>
    </source>
</evidence>
<protein>
    <submittedName>
        <fullName evidence="1">Uncharacterized protein</fullName>
    </submittedName>
</protein>
<reference evidence="1 2" key="1">
    <citation type="journal article" date="2021" name="Elife">
        <title>Chloroplast acquisition without the gene transfer in kleptoplastic sea slugs, Plakobranchus ocellatus.</title>
        <authorList>
            <person name="Maeda T."/>
            <person name="Takahashi S."/>
            <person name="Yoshida T."/>
            <person name="Shimamura S."/>
            <person name="Takaki Y."/>
            <person name="Nagai Y."/>
            <person name="Toyoda A."/>
            <person name="Suzuki Y."/>
            <person name="Arimoto A."/>
            <person name="Ishii H."/>
            <person name="Satoh N."/>
            <person name="Nishiyama T."/>
            <person name="Hasebe M."/>
            <person name="Maruyama T."/>
            <person name="Minagawa J."/>
            <person name="Obokata J."/>
            <person name="Shigenobu S."/>
        </authorList>
    </citation>
    <scope>NUCLEOTIDE SEQUENCE [LARGE SCALE GENOMIC DNA]</scope>
</reference>
<dbReference type="AlphaFoldDB" id="A0AAV4I0M3"/>
<organism evidence="1 2">
    <name type="scientific">Elysia marginata</name>
    <dbReference type="NCBI Taxonomy" id="1093978"/>
    <lineage>
        <taxon>Eukaryota</taxon>
        <taxon>Metazoa</taxon>
        <taxon>Spiralia</taxon>
        <taxon>Lophotrochozoa</taxon>
        <taxon>Mollusca</taxon>
        <taxon>Gastropoda</taxon>
        <taxon>Heterobranchia</taxon>
        <taxon>Euthyneura</taxon>
        <taxon>Panpulmonata</taxon>
        <taxon>Sacoglossa</taxon>
        <taxon>Placobranchoidea</taxon>
        <taxon>Plakobranchidae</taxon>
        <taxon>Elysia</taxon>
    </lineage>
</organism>
<keyword evidence="2" id="KW-1185">Reference proteome</keyword>
<name>A0AAV4I0M3_9GAST</name>